<accession>A0ACC1TR98</accession>
<protein>
    <submittedName>
        <fullName evidence="1">Uncharacterized protein</fullName>
    </submittedName>
</protein>
<evidence type="ECO:0000313" key="2">
    <source>
        <dbReference type="Proteomes" id="UP001163835"/>
    </source>
</evidence>
<reference evidence="1" key="1">
    <citation type="submission" date="2022-09" db="EMBL/GenBank/DDBJ databases">
        <title>A Global Phylogenomic Analysis of the Shiitake Genus Lentinula.</title>
        <authorList>
            <consortium name="DOE Joint Genome Institute"/>
            <person name="Sierra-Patev S."/>
            <person name="Min B."/>
            <person name="Naranjo-Ortiz M."/>
            <person name="Looney B."/>
            <person name="Konkel Z."/>
            <person name="Slot J.C."/>
            <person name="Sakamoto Y."/>
            <person name="Steenwyk J.L."/>
            <person name="Rokas A."/>
            <person name="Carro J."/>
            <person name="Camarero S."/>
            <person name="Ferreira P."/>
            <person name="Molpeceres G."/>
            <person name="Ruiz-Duenas F.J."/>
            <person name="Serrano A."/>
            <person name="Henrissat B."/>
            <person name="Drula E."/>
            <person name="Hughes K.W."/>
            <person name="Mata J.L."/>
            <person name="Ishikawa N.K."/>
            <person name="Vargas-Isla R."/>
            <person name="Ushijima S."/>
            <person name="Smith C.A."/>
            <person name="Ahrendt S."/>
            <person name="Andreopoulos W."/>
            <person name="He G."/>
            <person name="Labutti K."/>
            <person name="Lipzen A."/>
            <person name="Ng V."/>
            <person name="Riley R."/>
            <person name="Sandor L."/>
            <person name="Barry K."/>
            <person name="Martinez A.T."/>
            <person name="Xiao Y."/>
            <person name="Gibbons J.G."/>
            <person name="Terashima K."/>
            <person name="Grigoriev I.V."/>
            <person name="Hibbett D.S."/>
        </authorList>
    </citation>
    <scope>NUCLEOTIDE SEQUENCE</scope>
    <source>
        <strain evidence="1">TMI1499</strain>
    </source>
</reference>
<evidence type="ECO:0000313" key="1">
    <source>
        <dbReference type="EMBL" id="KAJ3807290.1"/>
    </source>
</evidence>
<dbReference type="Proteomes" id="UP001163835">
    <property type="component" value="Unassembled WGS sequence"/>
</dbReference>
<comment type="caution">
    <text evidence="1">The sequence shown here is derived from an EMBL/GenBank/DDBJ whole genome shotgun (WGS) entry which is preliminary data.</text>
</comment>
<name>A0ACC1TR98_9AGAR</name>
<keyword evidence="2" id="KW-1185">Reference proteome</keyword>
<proteinExistence type="predicted"/>
<organism evidence="1 2">
    <name type="scientific">Lentinula aff. lateritia</name>
    <dbReference type="NCBI Taxonomy" id="2804960"/>
    <lineage>
        <taxon>Eukaryota</taxon>
        <taxon>Fungi</taxon>
        <taxon>Dikarya</taxon>
        <taxon>Basidiomycota</taxon>
        <taxon>Agaricomycotina</taxon>
        <taxon>Agaricomycetes</taxon>
        <taxon>Agaricomycetidae</taxon>
        <taxon>Agaricales</taxon>
        <taxon>Marasmiineae</taxon>
        <taxon>Omphalotaceae</taxon>
        <taxon>Lentinula</taxon>
    </lineage>
</organism>
<sequence length="201" mass="22265">MSTFGVNVDCSNHYHALDTETNTTCHWDAEEEEWEPCSRQPCPNRYENTFNASPNDRYQPIHRPAPPTRVGRINTPTTSTPVLPLAPIEPLVPAVTETTANPDIEIQSVTEEDMSSAQDVCDAILELTKNQTELQDAVSDLVSSTTKSVGKPQNYNRKQGEDAWRFLAAFELWANSVPALSTDRKKKITSAITYLEGAAAI</sequence>
<dbReference type="EMBL" id="MU795322">
    <property type="protein sequence ID" value="KAJ3807290.1"/>
    <property type="molecule type" value="Genomic_DNA"/>
</dbReference>
<gene>
    <name evidence="1" type="ORF">F5876DRAFT_48373</name>
</gene>